<dbReference type="InterPro" id="IPR008936">
    <property type="entry name" value="Rho_GTPase_activation_prot"/>
</dbReference>
<sequence length="1109" mass="127760">MSSNNEPAQSQRLHFILDEFLYNIKRYKNTFEGEIQWCNDLSLNDWKTHYLQITKSGSLTHSIDELTADSANIQPIIKHLQQCELQITKDTQSPFIDVKANCNFIIRVKASGKDFKVYLRVKNWDSFKRLLTCLIWWSSMKTNGIFNKFQISAPYEYDTKKLGQPESLLVYKLNVFGPMVKHTTLPPSTNPLDKPNISNNDNNGKGWFSAMGVFKSDGILDLLLQSDGSPIYSIDITQLLKSEIRILDSSVLQNDNCLFLGELPLLRKQLNDENFHIESINSSNNNSSNISEEIIIQFPLRIDLEDCFVALQSYARSEYLSITGSDKSNGMRISNSFKLSILEANFQSINLNDKNNTPWSIFTDITTWGHTWARTSMVPGSPNPFWREEFQFDELLRLDTSYLEIKQLFHDPIHSNNKKRLRLVGKIGITQEMINDARYNKETRLPIMDVDNQNFQIGTICIKLSSNLNFILPSTNFMKLEKLLANLNLSMISNLIYKSSSSMENDNKLMQISVIFLDIFQSTSRIEDWFNVLIDKELSKIDGTVSRINQKNLDSKHIFNSLFRGNSILTKSTEQYFFRVGNEYLNEALGGILKDIIESNESFELDPARIKEEGNKKEKILGDNYKRLYFWVTKIWKKLYATSNDLPIEIRNVLKIFRKKLEIICTEDILQIILNGISGLLFLRFFCPVILNPKLFKYVSENLNETSRRNLTLISKVLLNLSTLTRFANKEPWLMSMNHFIDKRRDELLEYIDKMTQKKLDFNSKKLNLSSNITRPKLPIDQAILDDLPQLPCLIDKNSRETELVNLIINFSQENGNKMLKDSQMEENGKQDLTGGDRLSTSSSINLSINRKDLDSPVGAKPEIGELEFERITENNTEVFGDDLMNLLKSDDGGPKHDSLVSSINNNVNPNSTFTTQEEERYMMKELEQECYLLYNKIDRITKRLSDYECASSSLFEDRKYSISLSHKIYYEQLREGDAIVLKLLSNPSMDRSSIKLRKFFRRGASSKLYNIGDHYNKFLIVEGVGTEFFNGTNRLSSRGTSLNGDDKDNQTIPSSSSSSNKSGLGNRFSPTKLSRMMRRAPNRDVPKEQSAHKLTRWFKKKKDPRGLD</sequence>
<gene>
    <name evidence="5" type="primary">BUD2_2</name>
    <name evidence="5" type="ORF">GRS66_008986</name>
</gene>
<feature type="compositionally biased region" description="Basic residues" evidence="2">
    <location>
        <begin position="1094"/>
        <end position="1109"/>
    </location>
</feature>
<dbReference type="SUPFAM" id="SSF48350">
    <property type="entry name" value="GTPase activation domain, GAP"/>
    <property type="match status" value="1"/>
</dbReference>
<evidence type="ECO:0000259" key="4">
    <source>
        <dbReference type="PROSITE" id="PS50018"/>
    </source>
</evidence>
<evidence type="ECO:0000313" key="5">
    <source>
        <dbReference type="EMBL" id="QID86362.1"/>
    </source>
</evidence>
<dbReference type="OrthoDB" id="775356at2759"/>
<organism evidence="5 6">
    <name type="scientific">Saccharomyces pastorianus</name>
    <name type="common">Lager yeast</name>
    <name type="synonym">Saccharomyces cerevisiae x Saccharomyces eubayanus</name>
    <dbReference type="NCBI Taxonomy" id="27292"/>
    <lineage>
        <taxon>Eukaryota</taxon>
        <taxon>Fungi</taxon>
        <taxon>Dikarya</taxon>
        <taxon>Ascomycota</taxon>
        <taxon>Saccharomycotina</taxon>
        <taxon>Saccharomycetes</taxon>
        <taxon>Saccharomycetales</taxon>
        <taxon>Saccharomycetaceae</taxon>
        <taxon>Saccharomyces</taxon>
    </lineage>
</organism>
<dbReference type="InterPro" id="IPR039360">
    <property type="entry name" value="Ras_GTPase"/>
</dbReference>
<dbReference type="InterPro" id="IPR001936">
    <property type="entry name" value="RasGAP_dom"/>
</dbReference>
<dbReference type="InterPro" id="IPR023152">
    <property type="entry name" value="RasGAP_CS"/>
</dbReference>
<protein>
    <submittedName>
        <fullName evidence="5">GTPase activating factor</fullName>
    </submittedName>
</protein>
<dbReference type="PROSITE" id="PS50018">
    <property type="entry name" value="RAS_GTPASE_ACTIV_2"/>
    <property type="match status" value="1"/>
</dbReference>
<dbReference type="GO" id="GO:0005096">
    <property type="term" value="F:GTPase activator activity"/>
    <property type="evidence" value="ECO:0007669"/>
    <property type="project" value="UniProtKB-KW"/>
</dbReference>
<dbReference type="GO" id="GO:0007165">
    <property type="term" value="P:signal transduction"/>
    <property type="evidence" value="ECO:0007669"/>
    <property type="project" value="UniProtKB-ARBA"/>
</dbReference>
<dbReference type="SMART" id="SM00323">
    <property type="entry name" value="RasGAP"/>
    <property type="match status" value="1"/>
</dbReference>
<feature type="domain" description="Ras-GAP" evidence="4">
    <location>
        <begin position="508"/>
        <end position="723"/>
    </location>
</feature>
<dbReference type="PANTHER" id="PTHR10194">
    <property type="entry name" value="RAS GTPASE-ACTIVATING PROTEINS"/>
    <property type="match status" value="1"/>
</dbReference>
<dbReference type="PANTHER" id="PTHR10194:SF60">
    <property type="entry name" value="RAS GTPASE-ACTIVATING PROTEIN RASKOL"/>
    <property type="match status" value="1"/>
</dbReference>
<accession>A0A6C1EAT4</accession>
<dbReference type="AlphaFoldDB" id="A0A6C1EAT4"/>
<dbReference type="EMBL" id="CP049008">
    <property type="protein sequence ID" value="QID86362.1"/>
    <property type="molecule type" value="Genomic_DNA"/>
</dbReference>
<dbReference type="CDD" id="cd00030">
    <property type="entry name" value="C2"/>
    <property type="match status" value="1"/>
</dbReference>
<feature type="domain" description="C2" evidence="3">
    <location>
        <begin position="316"/>
        <end position="447"/>
    </location>
</feature>
<evidence type="ECO:0000256" key="2">
    <source>
        <dbReference type="SAM" id="MobiDB-lite"/>
    </source>
</evidence>
<dbReference type="PROSITE" id="PS00509">
    <property type="entry name" value="RAS_GTPASE_ACTIV_1"/>
    <property type="match status" value="1"/>
</dbReference>
<dbReference type="CDD" id="cd05137">
    <property type="entry name" value="RasGAP_CLA2_BUD2"/>
    <property type="match status" value="1"/>
</dbReference>
<feature type="region of interest" description="Disordered" evidence="2">
    <location>
        <begin position="1037"/>
        <end position="1109"/>
    </location>
</feature>
<feature type="compositionally biased region" description="Polar residues" evidence="2">
    <location>
        <begin position="1061"/>
        <end position="1073"/>
    </location>
</feature>
<name>A0A6C1EAT4_SACPS</name>
<evidence type="ECO:0000313" key="6">
    <source>
        <dbReference type="Proteomes" id="UP000501346"/>
    </source>
</evidence>
<feature type="compositionally biased region" description="Basic and acidic residues" evidence="2">
    <location>
        <begin position="1082"/>
        <end position="1092"/>
    </location>
</feature>
<keyword evidence="1" id="KW-0343">GTPase activation</keyword>
<reference evidence="5 6" key="1">
    <citation type="journal article" date="2019" name="BMC Genomics">
        <title>Chromosome level assembly and comparative genome analysis confirm lager-brewing yeasts originated from a single hybridization.</title>
        <authorList>
            <person name="Salazar A.N."/>
            <person name="Gorter de Vries A.R."/>
            <person name="van den Broek M."/>
            <person name="Brouwers N."/>
            <person name="de la Torre Cortes P."/>
            <person name="Kuijpers N.G.A."/>
            <person name="Daran J.G."/>
            <person name="Abeel T."/>
        </authorList>
    </citation>
    <scope>NUCLEOTIDE SEQUENCE [LARGE SCALE GENOMIC DNA]</scope>
    <source>
        <strain evidence="5 6">CBS 1483</strain>
    </source>
</reference>
<proteinExistence type="predicted"/>
<dbReference type="Proteomes" id="UP000501346">
    <property type="component" value="Chromosome SeXI"/>
</dbReference>
<dbReference type="InterPro" id="IPR000008">
    <property type="entry name" value="C2_dom"/>
</dbReference>
<keyword evidence="6" id="KW-1185">Reference proteome</keyword>
<dbReference type="Pfam" id="PF00616">
    <property type="entry name" value="RasGAP"/>
    <property type="match status" value="1"/>
</dbReference>
<dbReference type="PROSITE" id="PS50004">
    <property type="entry name" value="C2"/>
    <property type="match status" value="1"/>
</dbReference>
<evidence type="ECO:0000256" key="1">
    <source>
        <dbReference type="ARBA" id="ARBA00022468"/>
    </source>
</evidence>
<dbReference type="Gene3D" id="1.10.506.10">
    <property type="entry name" value="GTPase Activation - p120gap, domain 1"/>
    <property type="match status" value="1"/>
</dbReference>
<evidence type="ECO:0000259" key="3">
    <source>
        <dbReference type="PROSITE" id="PS50004"/>
    </source>
</evidence>